<evidence type="ECO:0000256" key="2">
    <source>
        <dbReference type="ARBA" id="ARBA00009142"/>
    </source>
</evidence>
<evidence type="ECO:0000256" key="5">
    <source>
        <dbReference type="ARBA" id="ARBA00023136"/>
    </source>
</evidence>
<feature type="transmembrane region" description="Helical" evidence="6">
    <location>
        <begin position="127"/>
        <end position="147"/>
    </location>
</feature>
<dbReference type="EMBL" id="LKKS01000116">
    <property type="protein sequence ID" value="KPM61112.1"/>
    <property type="molecule type" value="Genomic_DNA"/>
</dbReference>
<dbReference type="InterPro" id="IPR002781">
    <property type="entry name" value="TM_pro_TauE-like"/>
</dbReference>
<comment type="subcellular location">
    <subcellularLocation>
        <location evidence="6">Cell membrane</location>
        <topology evidence="6">Multi-pass membrane protein</topology>
    </subcellularLocation>
    <subcellularLocation>
        <location evidence="1">Membrane</location>
        <topology evidence="1">Multi-pass membrane protein</topology>
    </subcellularLocation>
</comment>
<evidence type="ECO:0000256" key="3">
    <source>
        <dbReference type="ARBA" id="ARBA00022692"/>
    </source>
</evidence>
<proteinExistence type="inferred from homology"/>
<feature type="transmembrane region" description="Helical" evidence="6">
    <location>
        <begin position="73"/>
        <end position="92"/>
    </location>
</feature>
<dbReference type="GO" id="GO:0005886">
    <property type="term" value="C:plasma membrane"/>
    <property type="evidence" value="ECO:0007669"/>
    <property type="project" value="UniProtKB-SubCell"/>
</dbReference>
<dbReference type="AlphaFoldDB" id="A0A0P7D615"/>
<feature type="transmembrane region" description="Helical" evidence="6">
    <location>
        <begin position="224"/>
        <end position="242"/>
    </location>
</feature>
<keyword evidence="3 6" id="KW-0812">Transmembrane</keyword>
<organism evidence="7 8">
    <name type="scientific">Pseudomonas putida</name>
    <name type="common">Arthrobacter siderocapsulatus</name>
    <dbReference type="NCBI Taxonomy" id="303"/>
    <lineage>
        <taxon>Bacteria</taxon>
        <taxon>Pseudomonadati</taxon>
        <taxon>Pseudomonadota</taxon>
        <taxon>Gammaproteobacteria</taxon>
        <taxon>Pseudomonadales</taxon>
        <taxon>Pseudomonadaceae</taxon>
        <taxon>Pseudomonas</taxon>
    </lineage>
</organism>
<evidence type="ECO:0000313" key="8">
    <source>
        <dbReference type="Proteomes" id="UP000050437"/>
    </source>
</evidence>
<dbReference type="Pfam" id="PF01925">
    <property type="entry name" value="TauE"/>
    <property type="match status" value="1"/>
</dbReference>
<comment type="caution">
    <text evidence="7">The sequence shown here is derived from an EMBL/GenBank/DDBJ whole genome shotgun (WGS) entry which is preliminary data.</text>
</comment>
<accession>A0A0P7D615</accession>
<comment type="similarity">
    <text evidence="2 6">Belongs to the 4-toluene sulfonate uptake permease (TSUP) (TC 2.A.102) family.</text>
</comment>
<keyword evidence="5 6" id="KW-0472">Membrane</keyword>
<protein>
    <recommendedName>
        <fullName evidence="6">Probable membrane transporter protein</fullName>
    </recommendedName>
</protein>
<feature type="transmembrane region" description="Helical" evidence="6">
    <location>
        <begin position="33"/>
        <end position="53"/>
    </location>
</feature>
<reference evidence="7 8" key="1">
    <citation type="submission" date="2015-10" db="EMBL/GenBank/DDBJ databases">
        <title>Pseudomonas putida clinical strains.</title>
        <authorList>
            <person name="Molina L."/>
            <person name="Udaondo Z."/>
        </authorList>
    </citation>
    <scope>NUCLEOTIDE SEQUENCE [LARGE SCALE GENOMIC DNA]</scope>
    <source>
        <strain evidence="7 8">HB13667</strain>
    </source>
</reference>
<feature type="transmembrane region" description="Helical" evidence="6">
    <location>
        <begin position="99"/>
        <end position="121"/>
    </location>
</feature>
<dbReference type="RefSeq" id="WP_043935892.1">
    <property type="nucleotide sequence ID" value="NZ_LKKS01000116.1"/>
</dbReference>
<sequence>MFELSAGLYVLVGVSFLTSLMTAAIGVGGGIGLLAVMPQFLPISAVVPVHGLIQMVSNGSRFAFDYKHAKIEILPRYVIGCLSGAAIGYFFIGHFPEKYLSLILGIFILAITWTKLVASLGFVLKNFAIVGFLQTFLSLFVAVTGLISQPILMRMNINKDQVIVTHAMQMSVLHGLKVAAFVFAGFAFMDYAQLIIIMITASTAGSYLGGFLRNRISQRVGAILLKAGVTFFGLKMIVDHFIQNV</sequence>
<keyword evidence="6" id="KW-1003">Cell membrane</keyword>
<evidence type="ECO:0000313" key="7">
    <source>
        <dbReference type="EMBL" id="KPM61112.1"/>
    </source>
</evidence>
<keyword evidence="4 6" id="KW-1133">Transmembrane helix</keyword>
<evidence type="ECO:0000256" key="4">
    <source>
        <dbReference type="ARBA" id="ARBA00022989"/>
    </source>
</evidence>
<dbReference type="Proteomes" id="UP000050437">
    <property type="component" value="Unassembled WGS sequence"/>
</dbReference>
<evidence type="ECO:0000256" key="1">
    <source>
        <dbReference type="ARBA" id="ARBA00004141"/>
    </source>
</evidence>
<gene>
    <name evidence="7" type="ORF">HB13667_20670</name>
</gene>
<name>A0A0P7D615_PSEPU</name>
<feature type="transmembrane region" description="Helical" evidence="6">
    <location>
        <begin position="194"/>
        <end position="212"/>
    </location>
</feature>
<dbReference type="GeneID" id="92658969"/>
<evidence type="ECO:0000256" key="6">
    <source>
        <dbReference type="RuleBase" id="RU363041"/>
    </source>
</evidence>
<feature type="transmembrane region" description="Helical" evidence="6">
    <location>
        <begin position="6"/>
        <end position="26"/>
    </location>
</feature>